<organism evidence="1 2">
    <name type="scientific">Thermus thermophilus</name>
    <dbReference type="NCBI Taxonomy" id="274"/>
    <lineage>
        <taxon>Bacteria</taxon>
        <taxon>Thermotogati</taxon>
        <taxon>Deinococcota</taxon>
        <taxon>Deinococci</taxon>
        <taxon>Thermales</taxon>
        <taxon>Thermaceae</taxon>
        <taxon>Thermus</taxon>
    </lineage>
</organism>
<protein>
    <submittedName>
        <fullName evidence="1">Uncharacterized protein</fullName>
    </submittedName>
</protein>
<dbReference type="Proteomes" id="UP000596099">
    <property type="component" value="Chromosome"/>
</dbReference>
<gene>
    <name evidence="1" type="ORF">TthHB5018_09460</name>
</gene>
<evidence type="ECO:0000313" key="2">
    <source>
        <dbReference type="Proteomes" id="UP000596099"/>
    </source>
</evidence>
<accession>A0A7R7TEC3</accession>
<dbReference type="RefSeq" id="WP_201351352.1">
    <property type="nucleotide sequence ID" value="NZ_AP024270.1"/>
</dbReference>
<sequence length="123" mass="13798">MTRALGRILRDVREKGWHILVFTVFDGWVYYEGYTPVPGERFLVPSGDTPWEVLSTLEARGVRFRRQGRRVVVAPAELAKDTFRAVEHLLPLVLSVLEDGEEVGAGEVLRRLQGALSAPRAQA</sequence>
<dbReference type="EMBL" id="AP024270">
    <property type="protein sequence ID" value="BCP66012.1"/>
    <property type="molecule type" value="Genomic_DNA"/>
</dbReference>
<dbReference type="AlphaFoldDB" id="A0A7R7TEC3"/>
<evidence type="ECO:0000313" key="1">
    <source>
        <dbReference type="EMBL" id="BCP66012.1"/>
    </source>
</evidence>
<name>A0A7R7TEC3_THETH</name>
<proteinExistence type="predicted"/>
<reference evidence="2" key="1">
    <citation type="submission" date="2021-01" db="EMBL/GenBank/DDBJ databases">
        <title>Complete Genome Sequence of Thermus thermophilus Strain HB5018, Isolated from Mine Onsen Hot Spring.</title>
        <authorList>
            <person name="Miyazaki K."/>
            <person name="Moriya T."/>
            <person name="Nemoto N."/>
            <person name="Oshima T."/>
            <person name="Yura K."/>
            <person name="Bessho Y."/>
        </authorList>
    </citation>
    <scope>NUCLEOTIDE SEQUENCE [LARGE SCALE GENOMIC DNA]</scope>
    <source>
        <strain evidence="2">HB5018</strain>
    </source>
</reference>